<dbReference type="GO" id="GO:0019391">
    <property type="term" value="P:glucuronoside catabolic process"/>
    <property type="evidence" value="ECO:0007669"/>
    <property type="project" value="TreeGrafter"/>
</dbReference>
<comment type="similarity">
    <text evidence="1">Belongs to the glycosyl hydrolase 2 family.</text>
</comment>
<dbReference type="PANTHER" id="PTHR10066">
    <property type="entry name" value="BETA-GLUCURONIDASE"/>
    <property type="match status" value="1"/>
</dbReference>
<organism evidence="3">
    <name type="scientific">Emiliania huxleyi</name>
    <name type="common">Coccolithophore</name>
    <name type="synonym">Pontosphaera huxleyi</name>
    <dbReference type="NCBI Taxonomy" id="2903"/>
    <lineage>
        <taxon>Eukaryota</taxon>
        <taxon>Haptista</taxon>
        <taxon>Haptophyta</taxon>
        <taxon>Prymnesiophyceae</taxon>
        <taxon>Isochrysidales</taxon>
        <taxon>Noelaerhabdaceae</taxon>
        <taxon>Emiliania</taxon>
    </lineage>
</organism>
<evidence type="ECO:0000313" key="3">
    <source>
        <dbReference type="EMBL" id="CAE0543438.1"/>
    </source>
</evidence>
<feature type="domain" description="Glycoside hydrolase family 2 catalytic" evidence="2">
    <location>
        <begin position="3"/>
        <end position="293"/>
    </location>
</feature>
<dbReference type="GO" id="GO:0004566">
    <property type="term" value="F:beta-glucuronidase activity"/>
    <property type="evidence" value="ECO:0007669"/>
    <property type="project" value="TreeGrafter"/>
</dbReference>
<dbReference type="GO" id="GO:0030246">
    <property type="term" value="F:carbohydrate binding"/>
    <property type="evidence" value="ECO:0007669"/>
    <property type="project" value="TreeGrafter"/>
</dbReference>
<dbReference type="AlphaFoldDB" id="A0A6V2PQD2"/>
<evidence type="ECO:0000256" key="1">
    <source>
        <dbReference type="ARBA" id="ARBA00007401"/>
    </source>
</evidence>
<dbReference type="EMBL" id="HBIR01018129">
    <property type="protein sequence ID" value="CAE0543438.1"/>
    <property type="molecule type" value="Transcribed_RNA"/>
</dbReference>
<sequence length="294" mass="32754">MSMRGFGRHEDFPLVGRAEVGAVLVRDHACLRWVGANSYRTAHYPYSEVDLDLADEHGLLVVSESPCVGLSFADAPAIVQQRQAQATRALAELLARDCCRTCVVAWSVCNEPGGPQSVPTAEAKRQQTEALLELVALARAEGTRLVTFANIPEHCDEANRACDFLSLNEYVGWYYDVGKPLAEIGRQLEAKFVALHADFRKPIMVSECGADTLPGCHMMAPGLWSEEFQAGLLEVYTELERKLPFVFGVHVWNLADFRTPQMHLRAAGLNHKGVFTRLREPKLAAHMLRRAWRP</sequence>
<evidence type="ECO:0000259" key="2">
    <source>
        <dbReference type="Pfam" id="PF02836"/>
    </source>
</evidence>
<reference evidence="3" key="1">
    <citation type="submission" date="2021-01" db="EMBL/GenBank/DDBJ databases">
        <authorList>
            <person name="Corre E."/>
            <person name="Pelletier E."/>
            <person name="Niang G."/>
            <person name="Scheremetjew M."/>
            <person name="Finn R."/>
            <person name="Kale V."/>
            <person name="Holt S."/>
            <person name="Cochrane G."/>
            <person name="Meng A."/>
            <person name="Brown T."/>
            <person name="Cohen L."/>
        </authorList>
    </citation>
    <scope>NUCLEOTIDE SEQUENCE</scope>
    <source>
        <strain evidence="3">379</strain>
    </source>
</reference>
<proteinExistence type="inferred from homology"/>
<dbReference type="GO" id="GO:0005975">
    <property type="term" value="P:carbohydrate metabolic process"/>
    <property type="evidence" value="ECO:0007669"/>
    <property type="project" value="InterPro"/>
</dbReference>
<dbReference type="InterPro" id="IPR006103">
    <property type="entry name" value="Glyco_hydro_2_cat"/>
</dbReference>
<dbReference type="SUPFAM" id="SSF51445">
    <property type="entry name" value="(Trans)glycosidases"/>
    <property type="match status" value="1"/>
</dbReference>
<accession>A0A6V2PQD2</accession>
<dbReference type="EMBL" id="HBIR01018132">
    <property type="protein sequence ID" value="CAE0543443.1"/>
    <property type="molecule type" value="Transcribed_RNA"/>
</dbReference>
<dbReference type="PANTHER" id="PTHR10066:SF67">
    <property type="entry name" value="BETA-GLUCURONIDASE"/>
    <property type="match status" value="1"/>
</dbReference>
<protein>
    <recommendedName>
        <fullName evidence="2">Glycoside hydrolase family 2 catalytic domain-containing protein</fullName>
    </recommendedName>
</protein>
<dbReference type="Pfam" id="PF02836">
    <property type="entry name" value="Glyco_hydro_2_C"/>
    <property type="match status" value="1"/>
</dbReference>
<dbReference type="Gene3D" id="3.20.20.80">
    <property type="entry name" value="Glycosidases"/>
    <property type="match status" value="1"/>
</dbReference>
<gene>
    <name evidence="3" type="ORF">EHUX00137_LOCUS13642</name>
    <name evidence="4" type="ORF">EHUX00137_LOCUS13645</name>
</gene>
<evidence type="ECO:0000313" key="4">
    <source>
        <dbReference type="EMBL" id="CAE0543443.1"/>
    </source>
</evidence>
<name>A0A6V2PQD2_EMIHU</name>
<dbReference type="InterPro" id="IPR017853">
    <property type="entry name" value="GH"/>
</dbReference>